<evidence type="ECO:0000256" key="5">
    <source>
        <dbReference type="ARBA" id="ARBA00023002"/>
    </source>
</evidence>
<proteinExistence type="inferred from homology"/>
<comment type="catalytic activity">
    <reaction evidence="7 8">
        <text>shikimate + NADP(+) = 3-dehydroshikimate + NADPH + H(+)</text>
        <dbReference type="Rhea" id="RHEA:17737"/>
        <dbReference type="ChEBI" id="CHEBI:15378"/>
        <dbReference type="ChEBI" id="CHEBI:16630"/>
        <dbReference type="ChEBI" id="CHEBI:36208"/>
        <dbReference type="ChEBI" id="CHEBI:57783"/>
        <dbReference type="ChEBI" id="CHEBI:58349"/>
        <dbReference type="EC" id="1.1.1.25"/>
    </reaction>
</comment>
<name>A0ABV8S1R5_9BURK</name>
<gene>
    <name evidence="8 12" type="primary">aroE</name>
    <name evidence="12" type="ORF">ACFO0J_13510</name>
</gene>
<dbReference type="CDD" id="cd01065">
    <property type="entry name" value="NAD_bind_Shikimate_DH"/>
    <property type="match status" value="1"/>
</dbReference>
<sequence>MTDRYAVIGNPISQSKSPILHTAFARQFGHELQYDKLLATHEDFAQTVQRFIDEGGKGMNVTAPFKLAALEFADTLSDRARAAQAINTLKFSAEGVHGDNTDGVGLVSDIRDRLGVALENRRILIIGAGGAARGILLPLLEARPAHLLLVNRTESKAHELVEASGASRQIVAAGPLSAVEEGAFDVIINATSASLSDAHLPLERGVFAPDALAYDLVYGRGDTAFMSDARRLGAAHVADGLGMLVGQAAESYRLWFGRRPDVEPVMAMLR</sequence>
<dbReference type="InterPro" id="IPR011342">
    <property type="entry name" value="Shikimate_DH"/>
</dbReference>
<keyword evidence="13" id="KW-1185">Reference proteome</keyword>
<dbReference type="InterPro" id="IPR013708">
    <property type="entry name" value="Shikimate_DH-bd_N"/>
</dbReference>
<protein>
    <recommendedName>
        <fullName evidence="2 8">Shikimate dehydrogenase (NADP(+))</fullName>
        <shortName evidence="8">SDH</shortName>
        <ecNumber evidence="2 8">1.1.1.25</ecNumber>
    </recommendedName>
</protein>
<dbReference type="Gene3D" id="3.40.50.720">
    <property type="entry name" value="NAD(P)-binding Rossmann-like Domain"/>
    <property type="match status" value="1"/>
</dbReference>
<dbReference type="EMBL" id="JBHSDY010000009">
    <property type="protein sequence ID" value="MFC4299059.1"/>
    <property type="molecule type" value="Genomic_DNA"/>
</dbReference>
<dbReference type="Pfam" id="PF18317">
    <property type="entry name" value="SDH_C"/>
    <property type="match status" value="1"/>
</dbReference>
<dbReference type="InterPro" id="IPR046346">
    <property type="entry name" value="Aminoacid_DH-like_N_sf"/>
</dbReference>
<evidence type="ECO:0000256" key="6">
    <source>
        <dbReference type="ARBA" id="ARBA00023141"/>
    </source>
</evidence>
<evidence type="ECO:0000256" key="4">
    <source>
        <dbReference type="ARBA" id="ARBA00022857"/>
    </source>
</evidence>
<feature type="binding site" evidence="8">
    <location>
        <position position="102"/>
    </location>
    <ligand>
        <name>shikimate</name>
        <dbReference type="ChEBI" id="CHEBI:36208"/>
    </ligand>
</feature>
<feature type="binding site" evidence="8">
    <location>
        <position position="78"/>
    </location>
    <ligand>
        <name>NADP(+)</name>
        <dbReference type="ChEBI" id="CHEBI:58349"/>
    </ligand>
</feature>
<dbReference type="GO" id="GO:0004764">
    <property type="term" value="F:shikimate 3-dehydrogenase (NADP+) activity"/>
    <property type="evidence" value="ECO:0007669"/>
    <property type="project" value="UniProtKB-EC"/>
</dbReference>
<dbReference type="InterPro" id="IPR036291">
    <property type="entry name" value="NAD(P)-bd_dom_sf"/>
</dbReference>
<dbReference type="RefSeq" id="WP_376813618.1">
    <property type="nucleotide sequence ID" value="NZ_JBHSDY010000009.1"/>
</dbReference>
<dbReference type="SUPFAM" id="SSF53223">
    <property type="entry name" value="Aminoacid dehydrogenase-like, N-terminal domain"/>
    <property type="match status" value="1"/>
</dbReference>
<feature type="active site" description="Proton acceptor" evidence="8">
    <location>
        <position position="66"/>
    </location>
</feature>
<dbReference type="EC" id="1.1.1.25" evidence="2 8"/>
<dbReference type="SUPFAM" id="SSF51735">
    <property type="entry name" value="NAD(P)-binding Rossmann-fold domains"/>
    <property type="match status" value="1"/>
</dbReference>
<dbReference type="InterPro" id="IPR041121">
    <property type="entry name" value="SDH_C"/>
</dbReference>
<feature type="binding site" evidence="8">
    <location>
        <position position="240"/>
    </location>
    <ligand>
        <name>NADP(+)</name>
        <dbReference type="ChEBI" id="CHEBI:58349"/>
    </ligand>
</feature>
<feature type="binding site" evidence="8">
    <location>
        <position position="62"/>
    </location>
    <ligand>
        <name>shikimate</name>
        <dbReference type="ChEBI" id="CHEBI:36208"/>
    </ligand>
</feature>
<evidence type="ECO:0000313" key="13">
    <source>
        <dbReference type="Proteomes" id="UP001595756"/>
    </source>
</evidence>
<feature type="domain" description="Quinate/shikimate 5-dehydrogenase/glutamyl-tRNA reductase" evidence="9">
    <location>
        <begin position="117"/>
        <end position="194"/>
    </location>
</feature>
<feature type="domain" description="Shikimate dehydrogenase substrate binding N-terminal" evidence="10">
    <location>
        <begin position="7"/>
        <end position="89"/>
    </location>
</feature>
<evidence type="ECO:0000259" key="11">
    <source>
        <dbReference type="Pfam" id="PF18317"/>
    </source>
</evidence>
<comment type="function">
    <text evidence="8">Involved in the biosynthesis of the chorismate, which leads to the biosynthesis of aromatic amino acids. Catalyzes the reversible NADPH linked reduction of 3-dehydroshikimate (DHSA) to yield shikimate (SA).</text>
</comment>
<comment type="subunit">
    <text evidence="8">Homodimer.</text>
</comment>
<dbReference type="Proteomes" id="UP001595756">
    <property type="component" value="Unassembled WGS sequence"/>
</dbReference>
<dbReference type="InterPro" id="IPR006151">
    <property type="entry name" value="Shikm_DH/Glu-tRNA_Rdtase"/>
</dbReference>
<evidence type="ECO:0000313" key="12">
    <source>
        <dbReference type="EMBL" id="MFC4299059.1"/>
    </source>
</evidence>
<evidence type="ECO:0000259" key="10">
    <source>
        <dbReference type="Pfam" id="PF08501"/>
    </source>
</evidence>
<evidence type="ECO:0000259" key="9">
    <source>
        <dbReference type="Pfam" id="PF01488"/>
    </source>
</evidence>
<feature type="binding site" evidence="8">
    <location>
        <begin position="151"/>
        <end position="156"/>
    </location>
    <ligand>
        <name>NADP(+)</name>
        <dbReference type="ChEBI" id="CHEBI:58349"/>
    </ligand>
</feature>
<dbReference type="Gene3D" id="3.40.50.10860">
    <property type="entry name" value="Leucine Dehydrogenase, chain A, domain 1"/>
    <property type="match status" value="1"/>
</dbReference>
<evidence type="ECO:0000256" key="3">
    <source>
        <dbReference type="ARBA" id="ARBA00022605"/>
    </source>
</evidence>
<dbReference type="PANTHER" id="PTHR21089:SF1">
    <property type="entry name" value="BIFUNCTIONAL 3-DEHYDROQUINATE DEHYDRATASE_SHIKIMATE DEHYDROGENASE, CHLOROPLASTIC"/>
    <property type="match status" value="1"/>
</dbReference>
<evidence type="ECO:0000256" key="2">
    <source>
        <dbReference type="ARBA" id="ARBA00012962"/>
    </source>
</evidence>
<keyword evidence="6 8" id="KW-0057">Aromatic amino acid biosynthesis</keyword>
<dbReference type="NCBIfam" id="TIGR00507">
    <property type="entry name" value="aroE"/>
    <property type="match status" value="1"/>
</dbReference>
<feature type="binding site" evidence="8">
    <location>
        <position position="247"/>
    </location>
    <ligand>
        <name>shikimate</name>
        <dbReference type="ChEBI" id="CHEBI:36208"/>
    </ligand>
</feature>
<comment type="pathway">
    <text evidence="1 8">Metabolic intermediate biosynthesis; chorismate biosynthesis; chorismate from D-erythrose 4-phosphate and phosphoenolpyruvate: step 4/7.</text>
</comment>
<keyword evidence="5 8" id="KW-0560">Oxidoreductase</keyword>
<evidence type="ECO:0000256" key="1">
    <source>
        <dbReference type="ARBA" id="ARBA00004871"/>
    </source>
</evidence>
<feature type="binding site" evidence="8">
    <location>
        <begin position="15"/>
        <end position="17"/>
    </location>
    <ligand>
        <name>shikimate</name>
        <dbReference type="ChEBI" id="CHEBI:36208"/>
    </ligand>
</feature>
<evidence type="ECO:0000256" key="8">
    <source>
        <dbReference type="HAMAP-Rule" id="MF_00222"/>
    </source>
</evidence>
<dbReference type="PANTHER" id="PTHR21089">
    <property type="entry name" value="SHIKIMATE DEHYDROGENASE"/>
    <property type="match status" value="1"/>
</dbReference>
<reference evidence="13" key="1">
    <citation type="journal article" date="2019" name="Int. J. Syst. Evol. Microbiol.">
        <title>The Global Catalogue of Microorganisms (GCM) 10K type strain sequencing project: providing services to taxonomists for standard genome sequencing and annotation.</title>
        <authorList>
            <consortium name="The Broad Institute Genomics Platform"/>
            <consortium name="The Broad Institute Genome Sequencing Center for Infectious Disease"/>
            <person name="Wu L."/>
            <person name="Ma J."/>
        </authorList>
    </citation>
    <scope>NUCLEOTIDE SEQUENCE [LARGE SCALE GENOMIC DNA]</scope>
    <source>
        <strain evidence="13">CGMCC 1.19029</strain>
    </source>
</reference>
<feature type="binding site" evidence="8">
    <location>
        <begin position="127"/>
        <end position="131"/>
    </location>
    <ligand>
        <name>NADP(+)</name>
        <dbReference type="ChEBI" id="CHEBI:58349"/>
    </ligand>
</feature>
<organism evidence="12 13">
    <name type="scientific">Castellaniella hirudinis</name>
    <dbReference type="NCBI Taxonomy" id="1144617"/>
    <lineage>
        <taxon>Bacteria</taxon>
        <taxon>Pseudomonadati</taxon>
        <taxon>Pseudomonadota</taxon>
        <taxon>Betaproteobacteria</taxon>
        <taxon>Burkholderiales</taxon>
        <taxon>Alcaligenaceae</taxon>
        <taxon>Castellaniella</taxon>
    </lineage>
</organism>
<feature type="binding site" evidence="8">
    <location>
        <position position="87"/>
    </location>
    <ligand>
        <name>shikimate</name>
        <dbReference type="ChEBI" id="CHEBI:36208"/>
    </ligand>
</feature>
<feature type="domain" description="SDH C-terminal" evidence="11">
    <location>
        <begin position="240"/>
        <end position="267"/>
    </location>
</feature>
<keyword evidence="4 8" id="KW-0521">NADP</keyword>
<feature type="binding site" evidence="8">
    <location>
        <position position="218"/>
    </location>
    <ligand>
        <name>shikimate</name>
        <dbReference type="ChEBI" id="CHEBI:36208"/>
    </ligand>
</feature>
<dbReference type="InterPro" id="IPR022893">
    <property type="entry name" value="Shikimate_DH_fam"/>
</dbReference>
<keyword evidence="3 8" id="KW-0028">Amino-acid biosynthesis</keyword>
<dbReference type="Pfam" id="PF08501">
    <property type="entry name" value="Shikimate_dh_N"/>
    <property type="match status" value="1"/>
</dbReference>
<comment type="caution">
    <text evidence="12">The sequence shown here is derived from an EMBL/GenBank/DDBJ whole genome shotgun (WGS) entry which is preliminary data.</text>
</comment>
<evidence type="ECO:0000256" key="7">
    <source>
        <dbReference type="ARBA" id="ARBA00049442"/>
    </source>
</evidence>
<dbReference type="NCBIfam" id="NF001310">
    <property type="entry name" value="PRK00258.1-2"/>
    <property type="match status" value="1"/>
</dbReference>
<accession>A0ABV8S1R5</accession>
<comment type="similarity">
    <text evidence="8">Belongs to the shikimate dehydrogenase family.</text>
</comment>
<feature type="binding site" evidence="8">
    <location>
        <position position="216"/>
    </location>
    <ligand>
        <name>NADP(+)</name>
        <dbReference type="ChEBI" id="CHEBI:58349"/>
    </ligand>
</feature>
<dbReference type="Pfam" id="PF01488">
    <property type="entry name" value="Shikimate_DH"/>
    <property type="match status" value="1"/>
</dbReference>
<dbReference type="HAMAP" id="MF_00222">
    <property type="entry name" value="Shikimate_DH_AroE"/>
    <property type="match status" value="1"/>
</dbReference>